<dbReference type="InterPro" id="IPR027417">
    <property type="entry name" value="P-loop_NTPase"/>
</dbReference>
<evidence type="ECO:0000313" key="2">
    <source>
        <dbReference type="Proteomes" id="UP000224836"/>
    </source>
</evidence>
<dbReference type="Gene3D" id="3.40.50.300">
    <property type="entry name" value="P-loop containing nucleotide triphosphate hydrolases"/>
    <property type="match status" value="1"/>
</dbReference>
<sequence length="426" mass="49684">MMKMRKIKKRKPKAFLFKPFSPKQLKLLWWWKDGSPYKDYDMVIADGAIRSGKTIAMICSFLQWTQENFKGESFIIAGKSIGALKRNVINPMLQILTAWGWKYDYNRSENYIIIGWNTYYLFGANKENSQDTLQGLTAAGALADEVALFPQSFVDQMIGRCSVDGAKIFMNCNPGSPYHFVKTELIDKKKEKRVYYLQFNMDDNLSLSQKVKERYKRMFSGVFYQRYILGLWVMAEGLIYSMFNEKEHVVPSHPRQYKQYYISCDYGTQNPMAFGLWGLCDGIWYKVKEYHHDARKKNIQKSDEEYYEDLVEFANGLTNRIIVDPSASSFIILLKKKGWKVIRAKNDVLEGIRNVASALTSGLIKYCDVCKETFREYSSYVWDEKALQRGEDKPFKQNDHQMDADRYFVNTILFGKVKAKAVPSLY</sequence>
<dbReference type="Pfam" id="PF03237">
    <property type="entry name" value="Terminase_6N"/>
    <property type="match status" value="1"/>
</dbReference>
<dbReference type="EMBL" id="KX965989">
    <property type="protein sequence ID" value="APC46488.1"/>
    <property type="molecule type" value="Genomic_DNA"/>
</dbReference>
<dbReference type="GeneID" id="55601643"/>
<dbReference type="InterPro" id="IPR006437">
    <property type="entry name" value="Phage_terminase_lsu"/>
</dbReference>
<dbReference type="KEGG" id="vg:55601643"/>
<dbReference type="Gene3D" id="3.30.420.280">
    <property type="match status" value="1"/>
</dbReference>
<dbReference type="NCBIfam" id="TIGR01547">
    <property type="entry name" value="phage_term_2"/>
    <property type="match status" value="1"/>
</dbReference>
<proteinExistence type="predicted"/>
<keyword evidence="2" id="KW-1185">Reference proteome</keyword>
<protein>
    <submittedName>
        <fullName evidence="1">Terminase large subunit</fullName>
    </submittedName>
</protein>
<dbReference type="RefSeq" id="YP_009831952.1">
    <property type="nucleotide sequence ID" value="NC_048651.1"/>
</dbReference>
<organism evidence="1 2">
    <name type="scientific">Aeribacillus phage AP45</name>
    <dbReference type="NCBI Taxonomy" id="1913112"/>
    <lineage>
        <taxon>Viruses</taxon>
        <taxon>Duplodnaviria</taxon>
        <taxon>Heunggongvirae</taxon>
        <taxon>Uroviricota</taxon>
        <taxon>Caudoviricetes</taxon>
        <taxon>Kamchatkavirus</taxon>
        <taxon>Kamchatkavirus AP45</taxon>
    </lineage>
</organism>
<reference evidence="2" key="1">
    <citation type="submission" date="2016-10" db="EMBL/GenBank/DDBJ databases">
        <authorList>
            <person name="de Groot N.N."/>
        </authorList>
    </citation>
    <scope>NUCLEOTIDE SEQUENCE [LARGE SCALE GENOMIC DNA]</scope>
</reference>
<evidence type="ECO:0000313" key="1">
    <source>
        <dbReference type="EMBL" id="APC46488.1"/>
    </source>
</evidence>
<dbReference type="Proteomes" id="UP000224836">
    <property type="component" value="Segment"/>
</dbReference>
<accession>A0A1L2JY46</accession>
<name>A0A1L2JY46_9CAUD</name>